<evidence type="ECO:0000256" key="2">
    <source>
        <dbReference type="ARBA" id="ARBA00022723"/>
    </source>
</evidence>
<evidence type="ECO:0000313" key="8">
    <source>
        <dbReference type="Proteomes" id="UP001552299"/>
    </source>
</evidence>
<comment type="similarity">
    <text evidence="1">Belongs to the ZPR1 family.</text>
</comment>
<evidence type="ECO:0000313" key="7">
    <source>
        <dbReference type="EMBL" id="KAL0912773.1"/>
    </source>
</evidence>
<evidence type="ECO:0000256" key="1">
    <source>
        <dbReference type="ARBA" id="ARBA00008354"/>
    </source>
</evidence>
<gene>
    <name evidence="7" type="ORF">M5K25_016176</name>
</gene>
<evidence type="ECO:0000259" key="6">
    <source>
        <dbReference type="SMART" id="SM00709"/>
    </source>
</evidence>
<reference evidence="7 8" key="1">
    <citation type="journal article" date="2024" name="Plant Biotechnol. J.">
        <title>Dendrobium thyrsiflorum genome and its molecular insights into genes involved in important horticultural traits.</title>
        <authorList>
            <person name="Chen B."/>
            <person name="Wang J.Y."/>
            <person name="Zheng P.J."/>
            <person name="Li K.L."/>
            <person name="Liang Y.M."/>
            <person name="Chen X.F."/>
            <person name="Zhang C."/>
            <person name="Zhao X."/>
            <person name="He X."/>
            <person name="Zhang G.Q."/>
            <person name="Liu Z.J."/>
            <person name="Xu Q."/>
        </authorList>
    </citation>
    <scope>NUCLEOTIDE SEQUENCE [LARGE SCALE GENOMIC DNA]</scope>
    <source>
        <strain evidence="7">GZMU011</strain>
    </source>
</reference>
<organism evidence="7 8">
    <name type="scientific">Dendrobium thyrsiflorum</name>
    <name type="common">Pinecone-like raceme dendrobium</name>
    <name type="synonym">Orchid</name>
    <dbReference type="NCBI Taxonomy" id="117978"/>
    <lineage>
        <taxon>Eukaryota</taxon>
        <taxon>Viridiplantae</taxon>
        <taxon>Streptophyta</taxon>
        <taxon>Embryophyta</taxon>
        <taxon>Tracheophyta</taxon>
        <taxon>Spermatophyta</taxon>
        <taxon>Magnoliopsida</taxon>
        <taxon>Liliopsida</taxon>
        <taxon>Asparagales</taxon>
        <taxon>Orchidaceae</taxon>
        <taxon>Epidendroideae</taxon>
        <taxon>Malaxideae</taxon>
        <taxon>Dendrobiinae</taxon>
        <taxon>Dendrobium</taxon>
    </lineage>
</organism>
<dbReference type="Pfam" id="PF22794">
    <property type="entry name" value="jr-ZPR1"/>
    <property type="match status" value="1"/>
</dbReference>
<dbReference type="PANTHER" id="PTHR10876:SF0">
    <property type="entry name" value="ZINC FINGER PROTEIN ZPR1"/>
    <property type="match status" value="1"/>
</dbReference>
<evidence type="ECO:0000256" key="3">
    <source>
        <dbReference type="ARBA" id="ARBA00022771"/>
    </source>
</evidence>
<dbReference type="InterPro" id="IPR042451">
    <property type="entry name" value="ZPR1_A/B_dom"/>
</dbReference>
<protein>
    <recommendedName>
        <fullName evidence="6">Zinc finger ZPR1-type domain-containing protein</fullName>
    </recommendedName>
</protein>
<name>A0ABD0UJG3_DENTH</name>
<accession>A0ABD0UJG3</accession>
<dbReference type="AlphaFoldDB" id="A0ABD0UJG3"/>
<dbReference type="Gene3D" id="2.60.120.1040">
    <property type="entry name" value="ZPR1, A/B domain"/>
    <property type="match status" value="1"/>
</dbReference>
<sequence>MHVTSSNISRIRPPSRPFSIHAVYRNGSSTRGSYRELQLTKLNGGSRVSGVNGSICELNTGTTSQLDGERSVPEVHSAQNERWGLVHGAYGPPNFNSWHSYCLKHLRTRDSKSGGQFSFYHEGFNRKITGDRQGFSYVLTNNFFQVMKLVKNFGSTPASSPCGGCIGVCKAFPPANRGSHGYVLRFGLEEEDEVEGEEEEEEREGKWEGMVGNLKGGRKKKKMERKREREGRRRRMEEEEWRKKKKKKKKKKKFTLEGGRRELGSGGRPWSRIPELDFEIPPEAQRGTLSTVEGILKRAADELEVLQEERRKVDPGTAEAIDKFLINLRSFAEGSASFSFILDDPAGNSFIENPYAPMQDPSLSIKFYERTPEQQATLGFLAETSEEIERHSESNSPTDEKRLPGIGVQEFSHGSVGAIANRHAIAQVNSDQDAEALYRYSAPEEVETLPSTCGACGAPCVIHFYATSILSADMANCCCLILGHGLLL</sequence>
<evidence type="ECO:0000256" key="4">
    <source>
        <dbReference type="ARBA" id="ARBA00022833"/>
    </source>
</evidence>
<feature type="compositionally biased region" description="Acidic residues" evidence="5">
    <location>
        <begin position="193"/>
        <end position="202"/>
    </location>
</feature>
<feature type="region of interest" description="Disordered" evidence="5">
    <location>
        <begin position="193"/>
        <end position="274"/>
    </location>
</feature>
<evidence type="ECO:0000256" key="5">
    <source>
        <dbReference type="SAM" id="MobiDB-lite"/>
    </source>
</evidence>
<dbReference type="EMBL" id="JANQDX010000013">
    <property type="protein sequence ID" value="KAL0912773.1"/>
    <property type="molecule type" value="Genomic_DNA"/>
</dbReference>
<keyword evidence="3" id="KW-0863">Zinc-finger</keyword>
<comment type="caution">
    <text evidence="7">The sequence shown here is derived from an EMBL/GenBank/DDBJ whole genome shotgun (WGS) entry which is preliminary data.</text>
</comment>
<dbReference type="InterPro" id="IPR004457">
    <property type="entry name" value="Znf_ZPR1"/>
</dbReference>
<keyword evidence="8" id="KW-1185">Reference proteome</keyword>
<dbReference type="GO" id="GO:0008270">
    <property type="term" value="F:zinc ion binding"/>
    <property type="evidence" value="ECO:0007669"/>
    <property type="project" value="UniProtKB-KW"/>
</dbReference>
<feature type="compositionally biased region" description="Basic residues" evidence="5">
    <location>
        <begin position="243"/>
        <end position="253"/>
    </location>
</feature>
<dbReference type="InterPro" id="IPR056180">
    <property type="entry name" value="ZPR1_jr_dom"/>
</dbReference>
<keyword evidence="2" id="KW-0479">Metal-binding</keyword>
<keyword evidence="4" id="KW-0862">Zinc</keyword>
<dbReference type="InterPro" id="IPR040141">
    <property type="entry name" value="ZPR1"/>
</dbReference>
<dbReference type="PANTHER" id="PTHR10876">
    <property type="entry name" value="ZINC FINGER PROTEIN ZPR1"/>
    <property type="match status" value="1"/>
</dbReference>
<dbReference type="Proteomes" id="UP001552299">
    <property type="component" value="Unassembled WGS sequence"/>
</dbReference>
<dbReference type="SMART" id="SM00709">
    <property type="entry name" value="Zpr1"/>
    <property type="match status" value="1"/>
</dbReference>
<feature type="compositionally biased region" description="Basic and acidic residues" evidence="5">
    <location>
        <begin position="254"/>
        <end position="263"/>
    </location>
</feature>
<proteinExistence type="inferred from homology"/>
<feature type="domain" description="Zinc finger ZPR1-type" evidence="6">
    <location>
        <begin position="223"/>
        <end position="353"/>
    </location>
</feature>
<feature type="compositionally biased region" description="Basic and acidic residues" evidence="5">
    <location>
        <begin position="225"/>
        <end position="242"/>
    </location>
</feature>